<evidence type="ECO:0000256" key="5">
    <source>
        <dbReference type="ARBA" id="ARBA00022989"/>
    </source>
</evidence>
<evidence type="ECO:0000256" key="7">
    <source>
        <dbReference type="SAM" id="Phobius"/>
    </source>
</evidence>
<feature type="transmembrane region" description="Helical" evidence="7">
    <location>
        <begin position="27"/>
        <end position="47"/>
    </location>
</feature>
<dbReference type="Pfam" id="PF00924">
    <property type="entry name" value="MS_channel_2nd"/>
    <property type="match status" value="1"/>
</dbReference>
<keyword evidence="3" id="KW-1003">Cell membrane</keyword>
<dbReference type="Pfam" id="PF21088">
    <property type="entry name" value="MS_channel_1st"/>
    <property type="match status" value="1"/>
</dbReference>
<sequence length="446" mass="49980">MDTQSLRDLLEQWLTASLAWLTSPSSYYQLLLVLFALLFAYLISLAVGKSIARPIKSTDSRPIGWLRRFSFRGRNLALPLFSIIFLAIAADISDYLFGNSTLIRLFEIIAVVSLAYIILSRFVSSLFIKNFIKIVVIPIVLLQLFGLLDTVVAYLDSLALEIGNIRISAQGLIRVLIFGSILFWLGRISNTAGQRIIRQQQVLDIGTREVFAKLYQVALIIVIFLLLLQIMGINITALAVFSGALGVGLGFGLQSIASNFISGLIILLDQSLSVGDYIELDDGRTGTIRELNMRSTTLETYDGKDIMVPNERFITNNFINWTHKNKKQRYSITFQVAYDTDLHMLFDLLRQVVASHPQVLNGQDVPIEERPDAEICGFGESGVDILVEFWMEGIDDGVNRVGGDLYLMIWDALKEHQVEIPYPQRVVRMAGEEPLPGHSPQKPQHG</sequence>
<dbReference type="Pfam" id="PF21082">
    <property type="entry name" value="MS_channel_3rd"/>
    <property type="match status" value="1"/>
</dbReference>
<accession>A0ABP3T5F2</accession>
<feature type="transmembrane region" description="Helical" evidence="7">
    <location>
        <begin position="167"/>
        <end position="185"/>
    </location>
</feature>
<comment type="similarity">
    <text evidence="2">Belongs to the MscS (TC 1.A.23) family.</text>
</comment>
<evidence type="ECO:0000259" key="8">
    <source>
        <dbReference type="Pfam" id="PF00924"/>
    </source>
</evidence>
<organism evidence="11 12">
    <name type="scientific">Marinobacterium maritimum</name>
    <dbReference type="NCBI Taxonomy" id="500162"/>
    <lineage>
        <taxon>Bacteria</taxon>
        <taxon>Pseudomonadati</taxon>
        <taxon>Pseudomonadota</taxon>
        <taxon>Gammaproteobacteria</taxon>
        <taxon>Oceanospirillales</taxon>
        <taxon>Oceanospirillaceae</taxon>
        <taxon>Marinobacterium</taxon>
    </lineage>
</organism>
<dbReference type="RefSeq" id="WP_343801400.1">
    <property type="nucleotide sequence ID" value="NZ_BAAAET010000001.1"/>
</dbReference>
<dbReference type="InterPro" id="IPR011014">
    <property type="entry name" value="MscS_channel_TM-2"/>
</dbReference>
<keyword evidence="6 7" id="KW-0472">Membrane</keyword>
<dbReference type="PANTHER" id="PTHR30347">
    <property type="entry name" value="POTASSIUM CHANNEL RELATED"/>
    <property type="match status" value="1"/>
</dbReference>
<evidence type="ECO:0000256" key="1">
    <source>
        <dbReference type="ARBA" id="ARBA00004651"/>
    </source>
</evidence>
<evidence type="ECO:0000256" key="6">
    <source>
        <dbReference type="ARBA" id="ARBA00023136"/>
    </source>
</evidence>
<dbReference type="Gene3D" id="3.30.70.100">
    <property type="match status" value="1"/>
</dbReference>
<dbReference type="InterPro" id="IPR006685">
    <property type="entry name" value="MscS_channel_2nd"/>
</dbReference>
<feature type="transmembrane region" description="Helical" evidence="7">
    <location>
        <begin position="102"/>
        <end position="119"/>
    </location>
</feature>
<feature type="domain" description="Mechanosensitive ion channel MscS" evidence="8">
    <location>
        <begin position="256"/>
        <end position="323"/>
    </location>
</feature>
<feature type="domain" description="Mechanosensitive ion channel MscS C-terminal" evidence="9">
    <location>
        <begin position="332"/>
        <end position="420"/>
    </location>
</feature>
<reference evidence="12" key="1">
    <citation type="journal article" date="2019" name="Int. J. Syst. Evol. Microbiol.">
        <title>The Global Catalogue of Microorganisms (GCM) 10K type strain sequencing project: providing services to taxonomists for standard genome sequencing and annotation.</title>
        <authorList>
            <consortium name="The Broad Institute Genomics Platform"/>
            <consortium name="The Broad Institute Genome Sequencing Center for Infectious Disease"/>
            <person name="Wu L."/>
            <person name="Ma J."/>
        </authorList>
    </citation>
    <scope>NUCLEOTIDE SEQUENCE [LARGE SCALE GENOMIC DNA]</scope>
    <source>
        <strain evidence="12">JCM 15134</strain>
    </source>
</reference>
<dbReference type="SUPFAM" id="SSF50182">
    <property type="entry name" value="Sm-like ribonucleoproteins"/>
    <property type="match status" value="1"/>
</dbReference>
<keyword evidence="12" id="KW-1185">Reference proteome</keyword>
<evidence type="ECO:0000256" key="3">
    <source>
        <dbReference type="ARBA" id="ARBA00022475"/>
    </source>
</evidence>
<evidence type="ECO:0000256" key="2">
    <source>
        <dbReference type="ARBA" id="ARBA00008017"/>
    </source>
</evidence>
<comment type="subcellular location">
    <subcellularLocation>
        <location evidence="1">Cell membrane</location>
        <topology evidence="1">Multi-pass membrane protein</topology>
    </subcellularLocation>
</comment>
<dbReference type="InterPro" id="IPR023408">
    <property type="entry name" value="MscS_beta-dom_sf"/>
</dbReference>
<keyword evidence="4 7" id="KW-0812">Transmembrane</keyword>
<evidence type="ECO:0000256" key="4">
    <source>
        <dbReference type="ARBA" id="ARBA00022692"/>
    </source>
</evidence>
<dbReference type="InterPro" id="IPR010920">
    <property type="entry name" value="LSM_dom_sf"/>
</dbReference>
<dbReference type="InterPro" id="IPR049278">
    <property type="entry name" value="MS_channel_C"/>
</dbReference>
<feature type="transmembrane region" description="Helical" evidence="7">
    <location>
        <begin position="247"/>
        <end position="268"/>
    </location>
</feature>
<proteinExistence type="inferred from homology"/>
<dbReference type="Proteomes" id="UP001499915">
    <property type="component" value="Unassembled WGS sequence"/>
</dbReference>
<dbReference type="InterPro" id="IPR052702">
    <property type="entry name" value="MscS-like_channel"/>
</dbReference>
<feature type="domain" description="Mechanosensitive ion channel transmembrane helices 2/3" evidence="10">
    <location>
        <begin position="217"/>
        <end position="254"/>
    </location>
</feature>
<dbReference type="PANTHER" id="PTHR30347:SF1">
    <property type="entry name" value="MECHANOSENSITIVE CHANNEL MSCK"/>
    <property type="match status" value="1"/>
</dbReference>
<gene>
    <name evidence="11" type="ORF">GCM10009104_03700</name>
</gene>
<evidence type="ECO:0000259" key="9">
    <source>
        <dbReference type="Pfam" id="PF21082"/>
    </source>
</evidence>
<evidence type="ECO:0000313" key="12">
    <source>
        <dbReference type="Proteomes" id="UP001499915"/>
    </source>
</evidence>
<dbReference type="SUPFAM" id="SSF82689">
    <property type="entry name" value="Mechanosensitive channel protein MscS (YggB), C-terminal domain"/>
    <property type="match status" value="1"/>
</dbReference>
<feature type="transmembrane region" description="Helical" evidence="7">
    <location>
        <begin position="76"/>
        <end position="96"/>
    </location>
</feature>
<dbReference type="Gene3D" id="1.10.287.1260">
    <property type="match status" value="1"/>
</dbReference>
<comment type="caution">
    <text evidence="11">The sequence shown here is derived from an EMBL/GenBank/DDBJ whole genome shotgun (WGS) entry which is preliminary data.</text>
</comment>
<evidence type="ECO:0000313" key="11">
    <source>
        <dbReference type="EMBL" id="GAA0682156.1"/>
    </source>
</evidence>
<dbReference type="SUPFAM" id="SSF82861">
    <property type="entry name" value="Mechanosensitive channel protein MscS (YggB), transmembrane region"/>
    <property type="match status" value="1"/>
</dbReference>
<dbReference type="InterPro" id="IPR011066">
    <property type="entry name" value="MscS_channel_C_sf"/>
</dbReference>
<dbReference type="InterPro" id="IPR049142">
    <property type="entry name" value="MS_channel_1st"/>
</dbReference>
<dbReference type="Gene3D" id="2.30.30.60">
    <property type="match status" value="1"/>
</dbReference>
<keyword evidence="5 7" id="KW-1133">Transmembrane helix</keyword>
<name>A0ABP3T5F2_9GAMM</name>
<feature type="transmembrane region" description="Helical" evidence="7">
    <location>
        <begin position="131"/>
        <end position="155"/>
    </location>
</feature>
<evidence type="ECO:0000259" key="10">
    <source>
        <dbReference type="Pfam" id="PF21088"/>
    </source>
</evidence>
<dbReference type="EMBL" id="BAAAET010000001">
    <property type="protein sequence ID" value="GAA0682156.1"/>
    <property type="molecule type" value="Genomic_DNA"/>
</dbReference>
<feature type="transmembrane region" description="Helical" evidence="7">
    <location>
        <begin position="217"/>
        <end position="241"/>
    </location>
</feature>
<protein>
    <submittedName>
        <fullName evidence="11">Mechanosensitive ion channel</fullName>
    </submittedName>
</protein>